<reference evidence="1" key="1">
    <citation type="submission" date="2018-05" db="EMBL/GenBank/DDBJ databases">
        <authorList>
            <person name="Lanie J.A."/>
            <person name="Ng W.-L."/>
            <person name="Kazmierczak K.M."/>
            <person name="Andrzejewski T.M."/>
            <person name="Davidsen T.M."/>
            <person name="Wayne K.J."/>
            <person name="Tettelin H."/>
            <person name="Glass J.I."/>
            <person name="Rusch D."/>
            <person name="Podicherti R."/>
            <person name="Tsui H.-C.T."/>
            <person name="Winkler M.E."/>
        </authorList>
    </citation>
    <scope>NUCLEOTIDE SEQUENCE</scope>
</reference>
<dbReference type="EMBL" id="UINC01110495">
    <property type="protein sequence ID" value="SVC78041.1"/>
    <property type="molecule type" value="Genomic_DNA"/>
</dbReference>
<name>A0A382Q1B1_9ZZZZ</name>
<accession>A0A382Q1B1</accession>
<evidence type="ECO:0000313" key="1">
    <source>
        <dbReference type="EMBL" id="SVC78041.1"/>
    </source>
</evidence>
<sequence>VNRGQFVSLILSFAFLGVQVVWTPASAEEVEGQEQDVALYLYSSNGIGRLHTRETVGHGDIDQVTIEPGGNAYFGLNISLQADLPVKSYRTDIGFHIYLDASSTNWEAGHLNIFVRDSNTHTGGSEPIASGDINIPAFVADEEDVDIPWTDNHGPEYNFNATRHIVLELENDGTNAVQINFDTDDARSRLVTVTNPIRDITVFTKAYNLGTSAPEDLTETDNFKPNLPTEISKMFISGNALSAFGTYDITEFKVQIFDS</sequence>
<gene>
    <name evidence="1" type="ORF">METZ01_LOCUS330895</name>
</gene>
<organism evidence="1">
    <name type="scientific">marine metagenome</name>
    <dbReference type="NCBI Taxonomy" id="408172"/>
    <lineage>
        <taxon>unclassified sequences</taxon>
        <taxon>metagenomes</taxon>
        <taxon>ecological metagenomes</taxon>
    </lineage>
</organism>
<feature type="non-terminal residue" evidence="1">
    <location>
        <position position="259"/>
    </location>
</feature>
<dbReference type="AlphaFoldDB" id="A0A382Q1B1"/>
<proteinExistence type="predicted"/>
<feature type="non-terminal residue" evidence="1">
    <location>
        <position position="1"/>
    </location>
</feature>
<protein>
    <submittedName>
        <fullName evidence="1">Uncharacterized protein</fullName>
    </submittedName>
</protein>